<keyword evidence="4" id="KW-1185">Reference proteome</keyword>
<dbReference type="Pfam" id="PF07786">
    <property type="entry name" value="HGSNAT_cat"/>
    <property type="match status" value="1"/>
</dbReference>
<protein>
    <recommendedName>
        <fullName evidence="2">Heparan-alpha-glucosaminide N-acetyltransferase catalytic domain-containing protein</fullName>
    </recommendedName>
</protein>
<feature type="transmembrane region" description="Helical" evidence="1">
    <location>
        <begin position="319"/>
        <end position="340"/>
    </location>
</feature>
<dbReference type="Proteomes" id="UP001177003">
    <property type="component" value="Chromosome 3"/>
</dbReference>
<feature type="transmembrane region" description="Helical" evidence="1">
    <location>
        <begin position="74"/>
        <end position="93"/>
    </location>
</feature>
<dbReference type="EMBL" id="OX465079">
    <property type="protein sequence ID" value="CAI9275740.1"/>
    <property type="molecule type" value="Genomic_DNA"/>
</dbReference>
<keyword evidence="1" id="KW-0472">Membrane</keyword>
<dbReference type="InterPro" id="IPR012429">
    <property type="entry name" value="HGSNAT_cat"/>
</dbReference>
<dbReference type="AlphaFoldDB" id="A0AA36DYD8"/>
<evidence type="ECO:0000313" key="3">
    <source>
        <dbReference type="EMBL" id="CAI9275740.1"/>
    </source>
</evidence>
<dbReference type="PANTHER" id="PTHR31061:SF28">
    <property type="entry name" value="HEPARAN-ALPHA-GLUCOSAMINIDE N-ACETYLTRANSFERASE-LIKE"/>
    <property type="match status" value="1"/>
</dbReference>
<feature type="transmembrane region" description="Helical" evidence="1">
    <location>
        <begin position="174"/>
        <end position="193"/>
    </location>
</feature>
<reference evidence="3" key="1">
    <citation type="submission" date="2023-04" db="EMBL/GenBank/DDBJ databases">
        <authorList>
            <person name="Vijverberg K."/>
            <person name="Xiong W."/>
            <person name="Schranz E."/>
        </authorList>
    </citation>
    <scope>NUCLEOTIDE SEQUENCE</scope>
</reference>
<evidence type="ECO:0000313" key="4">
    <source>
        <dbReference type="Proteomes" id="UP001177003"/>
    </source>
</evidence>
<feature type="transmembrane region" description="Helical" evidence="1">
    <location>
        <begin position="433"/>
        <end position="453"/>
    </location>
</feature>
<proteinExistence type="predicted"/>
<keyword evidence="1" id="KW-0812">Transmembrane</keyword>
<feature type="transmembrane region" description="Helical" evidence="1">
    <location>
        <begin position="352"/>
        <end position="373"/>
    </location>
</feature>
<keyword evidence="1" id="KW-1133">Transmembrane helix</keyword>
<organism evidence="3 4">
    <name type="scientific">Lactuca saligna</name>
    <name type="common">Willowleaf lettuce</name>
    <dbReference type="NCBI Taxonomy" id="75948"/>
    <lineage>
        <taxon>Eukaryota</taxon>
        <taxon>Viridiplantae</taxon>
        <taxon>Streptophyta</taxon>
        <taxon>Embryophyta</taxon>
        <taxon>Tracheophyta</taxon>
        <taxon>Spermatophyta</taxon>
        <taxon>Magnoliopsida</taxon>
        <taxon>eudicotyledons</taxon>
        <taxon>Gunneridae</taxon>
        <taxon>Pentapetalae</taxon>
        <taxon>asterids</taxon>
        <taxon>campanulids</taxon>
        <taxon>Asterales</taxon>
        <taxon>Asteraceae</taxon>
        <taxon>Cichorioideae</taxon>
        <taxon>Cichorieae</taxon>
        <taxon>Lactucinae</taxon>
        <taxon>Lactuca</taxon>
    </lineage>
</organism>
<feature type="transmembrane region" description="Helical" evidence="1">
    <location>
        <begin position="205"/>
        <end position="228"/>
    </location>
</feature>
<gene>
    <name evidence="3" type="ORF">LSALG_LOCUS15760</name>
</gene>
<evidence type="ECO:0000256" key="1">
    <source>
        <dbReference type="SAM" id="Phobius"/>
    </source>
</evidence>
<feature type="transmembrane region" description="Helical" evidence="1">
    <location>
        <begin position="379"/>
        <end position="401"/>
    </location>
</feature>
<evidence type="ECO:0000259" key="2">
    <source>
        <dbReference type="Pfam" id="PF07786"/>
    </source>
</evidence>
<name>A0AA36DYD8_LACSI</name>
<sequence length="461" mass="51483">MFNFGFLSFNHSVAHMPAFFSKSSLNCRRKMADFQPLLSDHQQDDEELQHQQHLIAAEKKIGCRIASLDVFRGLSIFLMVLVDYAGSSLPVIAHAPWNGLHLADFVMPMFLFTAGVSLAIVYKKIPNRYEATWKAIARAMKLFLLGVFLQGGYLHGITSLTYGVDVEKIRLLGILQRIAIGYIVAALFEIWIPRKTYKKEPFFRVYIWHWCGVILLLAIYMGLTYGLYVADWQFKDLHSLSSLISENGSTIRTVTCSVRGDLGPACNAAGMIDRYILGIDHLYQKPAYRNLKECNISKSGQVSESSPSWCYAPFEPEGILSSLTASLACIIGLQYGHILIELQGHKDRLCNWSLLSASFLILGSILALIGIPLNKGLYTLSYLLVTSAASGLTFCALYLLVDVYRWRRTDSTGSLLTITLSTGLYHTLCKSSVCTLVTVFLGFNGVSIFAIYWNGWRGVNT</sequence>
<feature type="domain" description="Heparan-alpha-glucosaminide N-acetyltransferase catalytic" evidence="2">
    <location>
        <begin position="64"/>
        <end position="189"/>
    </location>
</feature>
<feature type="transmembrane region" description="Helical" evidence="1">
    <location>
        <begin position="142"/>
        <end position="162"/>
    </location>
</feature>
<feature type="transmembrane region" description="Helical" evidence="1">
    <location>
        <begin position="105"/>
        <end position="122"/>
    </location>
</feature>
<dbReference type="PANTHER" id="PTHR31061">
    <property type="entry name" value="LD22376P"/>
    <property type="match status" value="1"/>
</dbReference>
<accession>A0AA36DYD8</accession>